<evidence type="ECO:0000256" key="5">
    <source>
        <dbReference type="ARBA" id="ARBA00023239"/>
    </source>
</evidence>
<dbReference type="EMBL" id="SLWB01000008">
    <property type="protein sequence ID" value="TCN66671.1"/>
    <property type="molecule type" value="Genomic_DNA"/>
</dbReference>
<dbReference type="GO" id="GO:0005886">
    <property type="term" value="C:plasma membrane"/>
    <property type="evidence" value="ECO:0007669"/>
    <property type="project" value="UniProtKB-SubCell"/>
</dbReference>
<dbReference type="CDD" id="cd08010">
    <property type="entry name" value="MltG_like"/>
    <property type="match status" value="1"/>
</dbReference>
<evidence type="ECO:0000256" key="1">
    <source>
        <dbReference type="ARBA" id="ARBA00022475"/>
    </source>
</evidence>
<gene>
    <name evidence="7" type="primary">mltG</name>
    <name evidence="8" type="ORF">CLV25_1089</name>
</gene>
<keyword evidence="5 7" id="KW-0456">Lyase</keyword>
<dbReference type="AlphaFoldDB" id="A0A4R2EEC4"/>
<dbReference type="Gene3D" id="3.30.1490.480">
    <property type="entry name" value="Endolytic murein transglycosylase"/>
    <property type="match status" value="1"/>
</dbReference>
<name>A0A4R2EEC4_9BACT</name>
<dbReference type="InterPro" id="IPR003770">
    <property type="entry name" value="MLTG-like"/>
</dbReference>
<dbReference type="Pfam" id="PF02618">
    <property type="entry name" value="YceG"/>
    <property type="match status" value="1"/>
</dbReference>
<protein>
    <recommendedName>
        <fullName evidence="7">Endolytic murein transglycosylase</fullName>
        <ecNumber evidence="7">4.2.2.29</ecNumber>
    </recommendedName>
    <alternativeName>
        <fullName evidence="7">Peptidoglycan lytic transglycosylase</fullName>
    </alternativeName>
    <alternativeName>
        <fullName evidence="7">Peptidoglycan polymerization terminase</fullName>
    </alternativeName>
</protein>
<dbReference type="PANTHER" id="PTHR30518">
    <property type="entry name" value="ENDOLYTIC MUREIN TRANSGLYCOSYLASE"/>
    <property type="match status" value="1"/>
</dbReference>
<organism evidence="8 9">
    <name type="scientific">Acetobacteroides hydrogenigenes</name>
    <dbReference type="NCBI Taxonomy" id="979970"/>
    <lineage>
        <taxon>Bacteria</taxon>
        <taxon>Pseudomonadati</taxon>
        <taxon>Bacteroidota</taxon>
        <taxon>Bacteroidia</taxon>
        <taxon>Bacteroidales</taxon>
        <taxon>Rikenellaceae</taxon>
        <taxon>Acetobacteroides</taxon>
    </lineage>
</organism>
<evidence type="ECO:0000256" key="7">
    <source>
        <dbReference type="HAMAP-Rule" id="MF_02065"/>
    </source>
</evidence>
<comment type="caution">
    <text evidence="8">The sequence shown here is derived from an EMBL/GenBank/DDBJ whole genome shotgun (WGS) entry which is preliminary data.</text>
</comment>
<evidence type="ECO:0000313" key="8">
    <source>
        <dbReference type="EMBL" id="TCN66671.1"/>
    </source>
</evidence>
<dbReference type="EC" id="4.2.2.29" evidence="7"/>
<keyword evidence="4 7" id="KW-0472">Membrane</keyword>
<keyword evidence="9" id="KW-1185">Reference proteome</keyword>
<dbReference type="RefSeq" id="WP_131839372.1">
    <property type="nucleotide sequence ID" value="NZ_SLWB01000008.1"/>
</dbReference>
<feature type="site" description="Important for catalytic activity" evidence="7">
    <location>
        <position position="228"/>
    </location>
</feature>
<dbReference type="Gene3D" id="3.30.160.60">
    <property type="entry name" value="Classic Zinc Finger"/>
    <property type="match status" value="1"/>
</dbReference>
<feature type="transmembrane region" description="Helical" evidence="7">
    <location>
        <begin position="12"/>
        <end position="33"/>
    </location>
</feature>
<accession>A0A4R2EEC4</accession>
<keyword evidence="2 7" id="KW-0812">Transmembrane</keyword>
<evidence type="ECO:0000256" key="6">
    <source>
        <dbReference type="ARBA" id="ARBA00023316"/>
    </source>
</evidence>
<comment type="catalytic activity">
    <reaction evidence="7">
        <text>a peptidoglycan chain = a peptidoglycan chain with N-acetyl-1,6-anhydromuramyl-[peptide] at the reducing end + a peptidoglycan chain with N-acetylglucosamine at the non-reducing end.</text>
        <dbReference type="EC" id="4.2.2.29"/>
    </reaction>
</comment>
<reference evidence="8 9" key="1">
    <citation type="submission" date="2019-03" db="EMBL/GenBank/DDBJ databases">
        <title>Genomic Encyclopedia of Archaeal and Bacterial Type Strains, Phase II (KMG-II): from individual species to whole genera.</title>
        <authorList>
            <person name="Goeker M."/>
        </authorList>
    </citation>
    <scope>NUCLEOTIDE SEQUENCE [LARGE SCALE GENOMIC DNA]</scope>
    <source>
        <strain evidence="8 9">RL-C</strain>
    </source>
</reference>
<dbReference type="GO" id="GO:0009252">
    <property type="term" value="P:peptidoglycan biosynthetic process"/>
    <property type="evidence" value="ECO:0007669"/>
    <property type="project" value="UniProtKB-UniRule"/>
</dbReference>
<dbReference type="OrthoDB" id="9814591at2"/>
<comment type="subcellular location">
    <subcellularLocation>
        <location evidence="7">Cell membrane</location>
        <topology evidence="7">Single-pass membrane protein</topology>
    </subcellularLocation>
</comment>
<keyword evidence="1 7" id="KW-1003">Cell membrane</keyword>
<evidence type="ECO:0000256" key="4">
    <source>
        <dbReference type="ARBA" id="ARBA00023136"/>
    </source>
</evidence>
<evidence type="ECO:0000256" key="2">
    <source>
        <dbReference type="ARBA" id="ARBA00022692"/>
    </source>
</evidence>
<comment type="function">
    <text evidence="7">Functions as a peptidoglycan terminase that cleaves nascent peptidoglycan strands endolytically to terminate their elongation.</text>
</comment>
<evidence type="ECO:0000313" key="9">
    <source>
        <dbReference type="Proteomes" id="UP000294830"/>
    </source>
</evidence>
<dbReference type="Proteomes" id="UP000294830">
    <property type="component" value="Unassembled WGS sequence"/>
</dbReference>
<keyword evidence="3 7" id="KW-1133">Transmembrane helix</keyword>
<sequence>MGSVKQKRSVKKIAVIVAVALFGVAMFFGLRLYTNMFMPNVDLKGEKHAHILIPTGSSYDDVIAILKEKGYIKNLERFQKYAEEKGYDKKVKPGRYKLISGMSNRRMLNMLISGSQDPARVYINNIRTKEKLASVLGKQLEPDSLAIVTMLNSDSVAQSIGMTPETIISLFIPNTYEFYWNVTPSEILSRMKKEYDGFWSKNQRQQKADSLGLTREQVITVASIVDEETNYTPEMNTIAGVYLNRLKKGMLLQADPTVKFAIGDPTIRRILNKHLTFDSPYNTYMYQGLPPGPIALPSIEAIDAVLNRANTPYLYFCAKADFSGAHAFAVTKEEHEKNAKLYQAALNKRNIKK</sequence>
<dbReference type="GO" id="GO:0008932">
    <property type="term" value="F:lytic endotransglycosylase activity"/>
    <property type="evidence" value="ECO:0007669"/>
    <property type="project" value="UniProtKB-UniRule"/>
</dbReference>
<dbReference type="GO" id="GO:0071555">
    <property type="term" value="P:cell wall organization"/>
    <property type="evidence" value="ECO:0007669"/>
    <property type="project" value="UniProtKB-KW"/>
</dbReference>
<dbReference type="NCBIfam" id="TIGR00247">
    <property type="entry name" value="endolytic transglycosylase MltG"/>
    <property type="match status" value="1"/>
</dbReference>
<evidence type="ECO:0000256" key="3">
    <source>
        <dbReference type="ARBA" id="ARBA00022989"/>
    </source>
</evidence>
<keyword evidence="6 7" id="KW-0961">Cell wall biogenesis/degradation</keyword>
<proteinExistence type="inferred from homology"/>
<dbReference type="HAMAP" id="MF_02065">
    <property type="entry name" value="MltG"/>
    <property type="match status" value="1"/>
</dbReference>
<comment type="similarity">
    <text evidence="7">Belongs to the transglycosylase MltG family.</text>
</comment>
<dbReference type="PANTHER" id="PTHR30518:SF2">
    <property type="entry name" value="ENDOLYTIC MUREIN TRANSGLYCOSYLASE"/>
    <property type="match status" value="1"/>
</dbReference>